<evidence type="ECO:0000313" key="1">
    <source>
        <dbReference type="EMBL" id="PHJ24992.1"/>
    </source>
</evidence>
<dbReference type="VEuPathDB" id="ToxoDB:CSUI_001154"/>
<dbReference type="EMBL" id="MIGC01000458">
    <property type="protein sequence ID" value="PHJ24992.1"/>
    <property type="molecule type" value="Genomic_DNA"/>
</dbReference>
<evidence type="ECO:0000313" key="2">
    <source>
        <dbReference type="Proteomes" id="UP000221165"/>
    </source>
</evidence>
<dbReference type="AlphaFoldDB" id="A0A2C6LDE6"/>
<gene>
    <name evidence="1" type="ORF">CSUI_001154</name>
</gene>
<proteinExistence type="predicted"/>
<comment type="caution">
    <text evidence="1">The sequence shown here is derived from an EMBL/GenBank/DDBJ whole genome shotgun (WGS) entry which is preliminary data.</text>
</comment>
<sequence length="224" mass="24625">MVESALLLMERDDRARPLVLRGLAKLCVVKEGNMSVECLRGLSLLIQQQEASGGGDRNADAADVLAEIVVPALKNKADDEYLALAVLRGLGSMKPSRRLSEALGGCISLLSDLLQTYATEETVYRVASIACMTQENCIEATGQGIPQAICQTLLQTELPTEESGRQLYNDMCSIVGRCAWYVKKAALYMTKAKLHTEVFLYYMRDLIGEREKSTRLTVLQVTEG</sequence>
<dbReference type="Proteomes" id="UP000221165">
    <property type="component" value="Unassembled WGS sequence"/>
</dbReference>
<name>A0A2C6LDE6_9APIC</name>
<reference evidence="1 2" key="1">
    <citation type="journal article" date="2017" name="Int. J. Parasitol.">
        <title>The genome of the protozoan parasite Cystoisospora suis and a reverse vaccinology approach to identify vaccine candidates.</title>
        <authorList>
            <person name="Palmieri N."/>
            <person name="Shrestha A."/>
            <person name="Ruttkowski B."/>
            <person name="Beck T."/>
            <person name="Vogl C."/>
            <person name="Tomley F."/>
            <person name="Blake D.P."/>
            <person name="Joachim A."/>
        </authorList>
    </citation>
    <scope>NUCLEOTIDE SEQUENCE [LARGE SCALE GENOMIC DNA]</scope>
    <source>
        <strain evidence="1 2">Wien I</strain>
    </source>
</reference>
<dbReference type="RefSeq" id="XP_067926664.1">
    <property type="nucleotide sequence ID" value="XM_068061360.1"/>
</dbReference>
<keyword evidence="2" id="KW-1185">Reference proteome</keyword>
<dbReference type="OrthoDB" id="10618202at2759"/>
<organism evidence="1 2">
    <name type="scientific">Cystoisospora suis</name>
    <dbReference type="NCBI Taxonomy" id="483139"/>
    <lineage>
        <taxon>Eukaryota</taxon>
        <taxon>Sar</taxon>
        <taxon>Alveolata</taxon>
        <taxon>Apicomplexa</taxon>
        <taxon>Conoidasida</taxon>
        <taxon>Coccidia</taxon>
        <taxon>Eucoccidiorida</taxon>
        <taxon>Eimeriorina</taxon>
        <taxon>Sarcocystidae</taxon>
        <taxon>Cystoisospora</taxon>
    </lineage>
</organism>
<protein>
    <submittedName>
        <fullName evidence="1">Leucine rich repeat-containing protein</fullName>
    </submittedName>
</protein>
<accession>A0A2C6LDE6</accession>
<dbReference type="GeneID" id="94424571"/>